<dbReference type="RefSeq" id="XP_022311997.1">
    <property type="nucleotide sequence ID" value="XM_022456289.1"/>
</dbReference>
<evidence type="ECO:0000313" key="2">
    <source>
        <dbReference type="RefSeq" id="XP_022311997.1"/>
    </source>
</evidence>
<sequence>MDEEANISLLIGRDLLEAHHVLEQCLGPIGTPYAQRLYLGWVIVGECCLNKTHKPDVVVNKTHILENGRPSIFKPCANSFELIETFEDGEPKMPSDTFRPYSFSKTKNDDKIALSIEDIEFLSLMDKELKKDCEGSWTAPLPFKKQRPQLPNNRSQALKRAKILADNLRRNPVKRRRFTEFMEGIFTEGHAEPAPPVTQGQECWYLPLFGVYHPQKPEQIRGVFDSSARYDNISLNDVLMSGTNLANGLLGVLLRFRQQPIAVMADIQRMFYCFKVKREHRDYLRFLWHRDNDIEKEITEFRMCVHVFGNSPSPAVATYGLRRTAEIAEGKFGNDVRKFVEKNFYVDDALTSLSSPEKAISLLKRTQEALKSGGNLRLHKICSNSGKVLSDLRDLDFDHSNLPLQRSLGVCWDLHTDSFTFRVNVDEKPYTRRGVLSVVNGLYDPLGFASPVTIGGKLLLREAMVEPVEWDQPLPDNFHSKFISWRETLTSLEGVNIPRTYCSPTSTKGSPTDLFVFSDASEKAIAAVAYLRTVDEDGRSNLGFVMGKAKVDPKQSHTISRLELCAADNKNPVILGSALPRWHILSIQVRLSHNHTVYTNMYCMWS</sequence>
<accession>A0A8B8C8C9</accession>
<dbReference type="OrthoDB" id="6147340at2759"/>
<evidence type="ECO:0000313" key="1">
    <source>
        <dbReference type="Proteomes" id="UP000694844"/>
    </source>
</evidence>
<dbReference type="Pfam" id="PF05380">
    <property type="entry name" value="Peptidase_A17"/>
    <property type="match status" value="1"/>
</dbReference>
<gene>
    <name evidence="2" type="primary">LOC111117217</name>
</gene>
<name>A0A8B8C8C9_CRAVI</name>
<dbReference type="SUPFAM" id="SSF56672">
    <property type="entry name" value="DNA/RNA polymerases"/>
    <property type="match status" value="1"/>
</dbReference>
<dbReference type="CDD" id="cd01644">
    <property type="entry name" value="RT_pepA17"/>
    <property type="match status" value="1"/>
</dbReference>
<dbReference type="AlphaFoldDB" id="A0A8B8C8C9"/>
<dbReference type="KEGG" id="cvn:111117217"/>
<dbReference type="InterPro" id="IPR008042">
    <property type="entry name" value="Retrotrans_Pao"/>
</dbReference>
<proteinExistence type="predicted"/>
<dbReference type="GeneID" id="111117217"/>
<reference evidence="2" key="1">
    <citation type="submission" date="2025-08" db="UniProtKB">
        <authorList>
            <consortium name="RefSeq"/>
        </authorList>
    </citation>
    <scope>IDENTIFICATION</scope>
    <source>
        <tissue evidence="2">Whole sample</tissue>
    </source>
</reference>
<dbReference type="PANTHER" id="PTHR47331">
    <property type="entry name" value="PHD-TYPE DOMAIN-CONTAINING PROTEIN"/>
    <property type="match status" value="1"/>
</dbReference>
<dbReference type="Proteomes" id="UP000694844">
    <property type="component" value="Chromosome 10"/>
</dbReference>
<protein>
    <submittedName>
        <fullName evidence="2">Uncharacterized protein LOC111117217</fullName>
    </submittedName>
</protein>
<keyword evidence="1" id="KW-1185">Reference proteome</keyword>
<dbReference type="PANTHER" id="PTHR47331:SF6">
    <property type="entry name" value="DOUBLECORTIN DOMAIN-CONTAINING PROTEIN"/>
    <property type="match status" value="1"/>
</dbReference>
<organism evidence="1 2">
    <name type="scientific">Crassostrea virginica</name>
    <name type="common">Eastern oyster</name>
    <dbReference type="NCBI Taxonomy" id="6565"/>
    <lineage>
        <taxon>Eukaryota</taxon>
        <taxon>Metazoa</taxon>
        <taxon>Spiralia</taxon>
        <taxon>Lophotrochozoa</taxon>
        <taxon>Mollusca</taxon>
        <taxon>Bivalvia</taxon>
        <taxon>Autobranchia</taxon>
        <taxon>Pteriomorphia</taxon>
        <taxon>Ostreida</taxon>
        <taxon>Ostreoidea</taxon>
        <taxon>Ostreidae</taxon>
        <taxon>Crassostrea</taxon>
    </lineage>
</organism>
<dbReference type="InterPro" id="IPR043502">
    <property type="entry name" value="DNA/RNA_pol_sf"/>
</dbReference>